<accession>A0AAN6V0Q9</accession>
<dbReference type="Proteomes" id="UP001302676">
    <property type="component" value="Unassembled WGS sequence"/>
</dbReference>
<dbReference type="AlphaFoldDB" id="A0AAN6V0Q9"/>
<name>A0AAN6V0Q9_9PEZI</name>
<evidence type="ECO:0000313" key="1">
    <source>
        <dbReference type="EMBL" id="KAK4142712.1"/>
    </source>
</evidence>
<dbReference type="RefSeq" id="XP_062636083.1">
    <property type="nucleotide sequence ID" value="XM_062781091.1"/>
</dbReference>
<comment type="caution">
    <text evidence="1">The sequence shown here is derived from an EMBL/GenBank/DDBJ whole genome shotgun (WGS) entry which is preliminary data.</text>
</comment>
<reference evidence="1" key="1">
    <citation type="journal article" date="2023" name="Mol. Phylogenet. Evol.">
        <title>Genome-scale phylogeny and comparative genomics of the fungal order Sordariales.</title>
        <authorList>
            <person name="Hensen N."/>
            <person name="Bonometti L."/>
            <person name="Westerberg I."/>
            <person name="Brannstrom I.O."/>
            <person name="Guillou S."/>
            <person name="Cros-Aarteil S."/>
            <person name="Calhoun S."/>
            <person name="Haridas S."/>
            <person name="Kuo A."/>
            <person name="Mondo S."/>
            <person name="Pangilinan J."/>
            <person name="Riley R."/>
            <person name="LaButti K."/>
            <person name="Andreopoulos B."/>
            <person name="Lipzen A."/>
            <person name="Chen C."/>
            <person name="Yan M."/>
            <person name="Daum C."/>
            <person name="Ng V."/>
            <person name="Clum A."/>
            <person name="Steindorff A."/>
            <person name="Ohm R.A."/>
            <person name="Martin F."/>
            <person name="Silar P."/>
            <person name="Natvig D.O."/>
            <person name="Lalanne C."/>
            <person name="Gautier V."/>
            <person name="Ament-Velasquez S.L."/>
            <person name="Kruys A."/>
            <person name="Hutchinson M.I."/>
            <person name="Powell A.J."/>
            <person name="Barry K."/>
            <person name="Miller A.N."/>
            <person name="Grigoriev I.V."/>
            <person name="Debuchy R."/>
            <person name="Gladieux P."/>
            <person name="Hiltunen Thoren M."/>
            <person name="Johannesson H."/>
        </authorList>
    </citation>
    <scope>NUCLEOTIDE SEQUENCE</scope>
    <source>
        <strain evidence="1">CBS 141.50</strain>
    </source>
</reference>
<proteinExistence type="predicted"/>
<dbReference type="GeneID" id="87817704"/>
<dbReference type="EMBL" id="MU853594">
    <property type="protein sequence ID" value="KAK4142712.1"/>
    <property type="molecule type" value="Genomic_DNA"/>
</dbReference>
<keyword evidence="2" id="KW-1185">Reference proteome</keyword>
<gene>
    <name evidence="1" type="ORF">C8A04DRAFT_29668</name>
</gene>
<reference evidence="1" key="2">
    <citation type="submission" date="2023-05" db="EMBL/GenBank/DDBJ databases">
        <authorList>
            <consortium name="Lawrence Berkeley National Laboratory"/>
            <person name="Steindorff A."/>
            <person name="Hensen N."/>
            <person name="Bonometti L."/>
            <person name="Westerberg I."/>
            <person name="Brannstrom I.O."/>
            <person name="Guillou S."/>
            <person name="Cros-Aarteil S."/>
            <person name="Calhoun S."/>
            <person name="Haridas S."/>
            <person name="Kuo A."/>
            <person name="Mondo S."/>
            <person name="Pangilinan J."/>
            <person name="Riley R."/>
            <person name="Labutti K."/>
            <person name="Andreopoulos B."/>
            <person name="Lipzen A."/>
            <person name="Chen C."/>
            <person name="Yanf M."/>
            <person name="Daum C."/>
            <person name="Ng V."/>
            <person name="Clum A."/>
            <person name="Ohm R."/>
            <person name="Martin F."/>
            <person name="Silar P."/>
            <person name="Natvig D."/>
            <person name="Lalanne C."/>
            <person name="Gautier V."/>
            <person name="Ament-Velasquez S.L."/>
            <person name="Kruys A."/>
            <person name="Hutchinson M.I."/>
            <person name="Powell A.J."/>
            <person name="Barry K."/>
            <person name="Miller A.N."/>
            <person name="Grigoriev I.V."/>
            <person name="Debuchy R."/>
            <person name="Gladieux P."/>
            <person name="Thoren M.H."/>
            <person name="Johannesson H."/>
        </authorList>
    </citation>
    <scope>NUCLEOTIDE SEQUENCE</scope>
    <source>
        <strain evidence="1">CBS 141.50</strain>
    </source>
</reference>
<sequence length="204" mass="21592">MALLKSTIALFPNLPICFDDGRVKGRIWSPLNPLGEAEATWREWPVNPDHPVVPGAGTVAPFDTIATGDGALPQKVHEEHLALAQQGLLFDQTVANYNRNLSCVAASSGPAFRMCGTVRGVVSSREWHMTGGGVVVSPVLPRTTVSRGTGWGPATGFEGLGHREGSEGYLVGEAMMAEFVDLGEEEEVVLVGLGGVDDPMDVDV</sequence>
<protein>
    <submittedName>
        <fullName evidence="1">Uncharacterized protein</fullName>
    </submittedName>
</protein>
<organism evidence="1 2">
    <name type="scientific">Dichotomopilus funicola</name>
    <dbReference type="NCBI Taxonomy" id="1934379"/>
    <lineage>
        <taxon>Eukaryota</taxon>
        <taxon>Fungi</taxon>
        <taxon>Dikarya</taxon>
        <taxon>Ascomycota</taxon>
        <taxon>Pezizomycotina</taxon>
        <taxon>Sordariomycetes</taxon>
        <taxon>Sordariomycetidae</taxon>
        <taxon>Sordariales</taxon>
        <taxon>Chaetomiaceae</taxon>
        <taxon>Dichotomopilus</taxon>
    </lineage>
</organism>
<evidence type="ECO:0000313" key="2">
    <source>
        <dbReference type="Proteomes" id="UP001302676"/>
    </source>
</evidence>